<dbReference type="PANTHER" id="PTHR22683">
    <property type="entry name" value="SPORULATION PROTEIN RELATED"/>
    <property type="match status" value="1"/>
</dbReference>
<dbReference type="InterPro" id="IPR050206">
    <property type="entry name" value="FtsK/SpoIIIE/SftA"/>
</dbReference>
<dbReference type="PANTHER" id="PTHR22683:SF41">
    <property type="entry name" value="DNA TRANSLOCASE FTSK"/>
    <property type="match status" value="1"/>
</dbReference>
<evidence type="ECO:0000313" key="8">
    <source>
        <dbReference type="Proteomes" id="UP000317093"/>
    </source>
</evidence>
<feature type="domain" description="FtsK" evidence="6">
    <location>
        <begin position="751"/>
        <end position="951"/>
    </location>
</feature>
<dbReference type="GO" id="GO:0005524">
    <property type="term" value="F:ATP binding"/>
    <property type="evidence" value="ECO:0007669"/>
    <property type="project" value="UniProtKB-UniRule"/>
</dbReference>
<dbReference type="KEGG" id="knv:Pan216_23040"/>
<evidence type="ECO:0000256" key="3">
    <source>
        <dbReference type="PROSITE-ProRule" id="PRU00289"/>
    </source>
</evidence>
<keyword evidence="1 3" id="KW-0547">Nucleotide-binding</keyword>
<dbReference type="OrthoDB" id="9807790at2"/>
<evidence type="ECO:0000256" key="2">
    <source>
        <dbReference type="ARBA" id="ARBA00022840"/>
    </source>
</evidence>
<feature type="compositionally biased region" description="Basic and acidic residues" evidence="4">
    <location>
        <begin position="62"/>
        <end position="87"/>
    </location>
</feature>
<dbReference type="RefSeq" id="WP_145258040.1">
    <property type="nucleotide sequence ID" value="NZ_CP036279.1"/>
</dbReference>
<organism evidence="7 8">
    <name type="scientific">Kolteria novifilia</name>
    <dbReference type="NCBI Taxonomy" id="2527975"/>
    <lineage>
        <taxon>Bacteria</taxon>
        <taxon>Pseudomonadati</taxon>
        <taxon>Planctomycetota</taxon>
        <taxon>Planctomycetia</taxon>
        <taxon>Kolteriales</taxon>
        <taxon>Kolteriaceae</taxon>
        <taxon>Kolteria</taxon>
    </lineage>
</organism>
<dbReference type="Gene3D" id="3.40.50.300">
    <property type="entry name" value="P-loop containing nucleotide triphosphate hydrolases"/>
    <property type="match status" value="3"/>
</dbReference>
<dbReference type="GO" id="GO:0003677">
    <property type="term" value="F:DNA binding"/>
    <property type="evidence" value="ECO:0007669"/>
    <property type="project" value="InterPro"/>
</dbReference>
<keyword evidence="8" id="KW-1185">Reference proteome</keyword>
<gene>
    <name evidence="7" type="ORF">Pan216_23040</name>
</gene>
<keyword evidence="5" id="KW-0812">Transmembrane</keyword>
<evidence type="ECO:0000256" key="4">
    <source>
        <dbReference type="SAM" id="MobiDB-lite"/>
    </source>
</evidence>
<accession>A0A518B395</accession>
<dbReference type="SUPFAM" id="SSF52540">
    <property type="entry name" value="P-loop containing nucleoside triphosphate hydrolases"/>
    <property type="match status" value="1"/>
</dbReference>
<feature type="binding site" evidence="3">
    <location>
        <begin position="768"/>
        <end position="775"/>
    </location>
    <ligand>
        <name>ATP</name>
        <dbReference type="ChEBI" id="CHEBI:30616"/>
    </ligand>
</feature>
<evidence type="ECO:0000313" key="7">
    <source>
        <dbReference type="EMBL" id="QDU61447.1"/>
    </source>
</evidence>
<evidence type="ECO:0000256" key="1">
    <source>
        <dbReference type="ARBA" id="ARBA00022741"/>
    </source>
</evidence>
<dbReference type="InterPro" id="IPR027417">
    <property type="entry name" value="P-loop_NTPase"/>
</dbReference>
<dbReference type="Proteomes" id="UP000317093">
    <property type="component" value="Chromosome"/>
</dbReference>
<protein>
    <submittedName>
        <fullName evidence="7">FtsK-like domain-containing protein</fullName>
    </submittedName>
</protein>
<reference evidence="7 8" key="1">
    <citation type="submission" date="2019-02" db="EMBL/GenBank/DDBJ databases">
        <title>Deep-cultivation of Planctomycetes and their phenomic and genomic characterization uncovers novel biology.</title>
        <authorList>
            <person name="Wiegand S."/>
            <person name="Jogler M."/>
            <person name="Boedeker C."/>
            <person name="Pinto D."/>
            <person name="Vollmers J."/>
            <person name="Rivas-Marin E."/>
            <person name="Kohn T."/>
            <person name="Peeters S.H."/>
            <person name="Heuer A."/>
            <person name="Rast P."/>
            <person name="Oberbeckmann S."/>
            <person name="Bunk B."/>
            <person name="Jeske O."/>
            <person name="Meyerdierks A."/>
            <person name="Storesund J.E."/>
            <person name="Kallscheuer N."/>
            <person name="Luecker S."/>
            <person name="Lage O.M."/>
            <person name="Pohl T."/>
            <person name="Merkel B.J."/>
            <person name="Hornburger P."/>
            <person name="Mueller R.-W."/>
            <person name="Bruemmer F."/>
            <person name="Labrenz M."/>
            <person name="Spormann A.M."/>
            <person name="Op den Camp H."/>
            <person name="Overmann J."/>
            <person name="Amann R."/>
            <person name="Jetten M.S.M."/>
            <person name="Mascher T."/>
            <person name="Medema M.H."/>
            <person name="Devos D.P."/>
            <person name="Kaster A.-K."/>
            <person name="Ovreas L."/>
            <person name="Rohde M."/>
            <person name="Galperin M.Y."/>
            <person name="Jogler C."/>
        </authorList>
    </citation>
    <scope>NUCLEOTIDE SEQUENCE [LARGE SCALE GENOMIC DNA]</scope>
    <source>
        <strain evidence="7 8">Pan216</strain>
    </source>
</reference>
<dbReference type="SMART" id="SM00382">
    <property type="entry name" value="AAA"/>
    <property type="match status" value="1"/>
</dbReference>
<feature type="transmembrane region" description="Helical" evidence="5">
    <location>
        <begin position="242"/>
        <end position="264"/>
    </location>
</feature>
<evidence type="ECO:0000256" key="5">
    <source>
        <dbReference type="SAM" id="Phobius"/>
    </source>
</evidence>
<keyword evidence="5" id="KW-0472">Membrane</keyword>
<evidence type="ECO:0000259" key="6">
    <source>
        <dbReference type="PROSITE" id="PS50901"/>
    </source>
</evidence>
<sequence>MNGLPIDQQLENLLKQIERLVGRRSLAEDRIPREAEAEREQANAERQKARETIAFYVQHEKDKLAEKQQQERTKFETEHAAERRRVQQEGQRLAAQEEEAFAEEMNQATEEHQNTLWTAETLYEASKRDRKQEYKEIERSVIAGGERLHELRGLVHKQLKTWNQEVPEAEEENGKEVTVDPTEPLGLFREQLGATEESYESLAKLFWPRLLQGKRPVWLVVGILLISLLFGVLLGKAIWDELIIGTSIGIGTGIVASLIFLFWVKRRSQREIDEIMGPLLVSFNEAKTARKKGHDIVVEAYRSDLAKFKLKYETEISQAQRAFDEYREKRLKEHEESIHETTSGYPKRLEALQAKYTEALAALEKRHKAQVERIDKAGEEKFQLADEKYDEKTASSRALEKQRWELITREWNNGLERFLASVKEIKEANDSRFQSWAKLLEEGVPLPSEPTPIVRFGDMKFSFSKMKGGIPKDERFDKPEPKKFQLPALAPFPECGALIIKAQDEARRGAESTLQAVMHRVLTSMPPGKVRLTIIDPVGLGQHFAAFMHLADYDELLVTNRIWTESRHIDERLTDLTAHMETVIQKYLRNEFASIGEYNEEAGEVAEAFRLLVIANFPANFSDAAARRLVSIVSSGARCGVVPLISVDTKQPLPREFQLSDLEEHAEVLEWDGQAFRWKRGELEHYPLTVEEPPSPELATQLMQRIGERSREASRVEVPFDFITPAEEDWWNGDCSRELSVAIGRSGATKRRHLQLGHGTSQHVLLAGKTGSGKSTVLHILVVNLALTYSPDEVQLYLIDFKKGVEFKTYATHRLPHARVIAVESEREFGLSVMQRLDAEMKARGDLFREMGVNDLGDFREKAAQENHDRAPLPRILLVVDEFQEFFVGDDAIAQDAALLLDRLVRQGRAFGIHVLLGSQTLGGAYTLARSTIGQMAVRIALQCSEADAHLILGEDNSAAKLLTRPGEAIYNDASGALEGNHPFQVAWLDDWKRDHYLALVSEKSASTEHHDFGPPIIFEGNRAPDLRECQPLGRALASGTWVEQVPAAKAWIGEAVAIKDPTEIVFRSQGGSHVLIVGQNEQGATGEVAASVLSLASQLAPISAAEGVLSERFLLLDGTPADAPTAGVLKGIFERLPQDTTVASPRTSKKVIENLWAELQRRQECGEEEFASIYLFVHDLQRFRELRRDEDDFGYSRGDEPPTPDKQFAGMLKDGAVFGIHVVCWCDSVNNLNRTLERASLREFESRILFQMSANDSSTLIDTPAAGRLGRHRALYVNEEQGIFEKFRPYGIPSDEMIEDVIGRLAERPAPIQEPTIGEGA</sequence>
<dbReference type="PROSITE" id="PS50901">
    <property type="entry name" value="FTSK"/>
    <property type="match status" value="1"/>
</dbReference>
<keyword evidence="2 3" id="KW-0067">ATP-binding</keyword>
<name>A0A518B395_9BACT</name>
<dbReference type="InterPro" id="IPR002543">
    <property type="entry name" value="FtsK_dom"/>
</dbReference>
<keyword evidence="5" id="KW-1133">Transmembrane helix</keyword>
<dbReference type="InterPro" id="IPR003593">
    <property type="entry name" value="AAA+_ATPase"/>
</dbReference>
<dbReference type="EMBL" id="CP036279">
    <property type="protein sequence ID" value="QDU61447.1"/>
    <property type="molecule type" value="Genomic_DNA"/>
</dbReference>
<feature type="region of interest" description="Disordered" evidence="4">
    <location>
        <begin position="62"/>
        <end position="88"/>
    </location>
</feature>
<dbReference type="Pfam" id="PF01580">
    <property type="entry name" value="FtsK_SpoIIIE"/>
    <property type="match status" value="1"/>
</dbReference>
<feature type="transmembrane region" description="Helical" evidence="5">
    <location>
        <begin position="217"/>
        <end position="236"/>
    </location>
</feature>
<proteinExistence type="predicted"/>